<feature type="transmembrane region" description="Helical" evidence="1">
    <location>
        <begin position="32"/>
        <end position="47"/>
    </location>
</feature>
<dbReference type="SUPFAM" id="SSF54001">
    <property type="entry name" value="Cysteine proteinases"/>
    <property type="match status" value="1"/>
</dbReference>
<keyword evidence="1" id="KW-0812">Transmembrane</keyword>
<feature type="transmembrane region" description="Helical" evidence="1">
    <location>
        <begin position="106"/>
        <end position="123"/>
    </location>
</feature>
<feature type="transmembrane region" description="Helical" evidence="1">
    <location>
        <begin position="562"/>
        <end position="582"/>
    </location>
</feature>
<evidence type="ECO:0000256" key="1">
    <source>
        <dbReference type="SAM" id="Phobius"/>
    </source>
</evidence>
<dbReference type="InterPro" id="IPR038765">
    <property type="entry name" value="Papain-like_cys_pep_sf"/>
</dbReference>
<evidence type="ECO:0000313" key="4">
    <source>
        <dbReference type="Proteomes" id="UP001652504"/>
    </source>
</evidence>
<feature type="transmembrane region" description="Helical" evidence="1">
    <location>
        <begin position="81"/>
        <end position="99"/>
    </location>
</feature>
<keyword evidence="1" id="KW-0472">Membrane</keyword>
<dbReference type="EMBL" id="JAOWKX010000015">
    <property type="protein sequence ID" value="MCV2886653.1"/>
    <property type="molecule type" value="Genomic_DNA"/>
</dbReference>
<feature type="transmembrane region" description="Helical" evidence="1">
    <location>
        <begin position="129"/>
        <end position="149"/>
    </location>
</feature>
<accession>A0ABT3ADA8</accession>
<reference evidence="3 4" key="1">
    <citation type="submission" date="2022-10" db="EMBL/GenBank/DDBJ databases">
        <title>Aestuariibacter sp. AA17 isolated from Montipora capitata coral fragment.</title>
        <authorList>
            <person name="Emsley S.A."/>
            <person name="Pfannmuller K.M."/>
            <person name="Loughran R.M."/>
            <person name="Shlafstein M."/>
            <person name="Papke E."/>
            <person name="Saw J.H."/>
            <person name="Ushijima B."/>
            <person name="Videau P."/>
        </authorList>
    </citation>
    <scope>NUCLEOTIDE SEQUENCE [LARGE SCALE GENOMIC DNA]</scope>
    <source>
        <strain evidence="3 4">AA17</strain>
    </source>
</reference>
<dbReference type="PANTHER" id="PTHR42736:SF1">
    <property type="entry name" value="PROTEIN-GLUTAMINE GAMMA-GLUTAMYLTRANSFERASE"/>
    <property type="match status" value="1"/>
</dbReference>
<evidence type="ECO:0000313" key="3">
    <source>
        <dbReference type="EMBL" id="MCV2886653.1"/>
    </source>
</evidence>
<organism evidence="3 4">
    <name type="scientific">Fluctibacter corallii</name>
    <dbReference type="NCBI Taxonomy" id="2984329"/>
    <lineage>
        <taxon>Bacteria</taxon>
        <taxon>Pseudomonadati</taxon>
        <taxon>Pseudomonadota</taxon>
        <taxon>Gammaproteobacteria</taxon>
        <taxon>Alteromonadales</taxon>
        <taxon>Alteromonadaceae</taxon>
        <taxon>Fluctibacter</taxon>
    </lineage>
</organism>
<evidence type="ECO:0000259" key="2">
    <source>
        <dbReference type="SMART" id="SM00460"/>
    </source>
</evidence>
<feature type="transmembrane region" description="Helical" evidence="1">
    <location>
        <begin position="7"/>
        <end position="26"/>
    </location>
</feature>
<feature type="transmembrane region" description="Helical" evidence="1">
    <location>
        <begin position="161"/>
        <end position="179"/>
    </location>
</feature>
<dbReference type="PANTHER" id="PTHR42736">
    <property type="entry name" value="PROTEIN-GLUTAMINE GAMMA-GLUTAMYLTRANSFERASE"/>
    <property type="match status" value="1"/>
</dbReference>
<name>A0ABT3ADA8_9ALTE</name>
<dbReference type="RefSeq" id="WP_263713945.1">
    <property type="nucleotide sequence ID" value="NZ_JAOWKX010000015.1"/>
</dbReference>
<dbReference type="Proteomes" id="UP001652504">
    <property type="component" value="Unassembled WGS sequence"/>
</dbReference>
<dbReference type="InterPro" id="IPR002931">
    <property type="entry name" value="Transglutaminase-like"/>
</dbReference>
<dbReference type="InterPro" id="IPR052901">
    <property type="entry name" value="Bact_TGase-like"/>
</dbReference>
<keyword evidence="4" id="KW-1185">Reference proteome</keyword>
<comment type="caution">
    <text evidence="3">The sequence shown here is derived from an EMBL/GenBank/DDBJ whole genome shotgun (WGS) entry which is preliminary data.</text>
</comment>
<dbReference type="Pfam" id="PF11992">
    <property type="entry name" value="TgpA_N"/>
    <property type="match status" value="1"/>
</dbReference>
<sequence length="675" mass="76552">MYLKPKNNVAIVSIGLIFLLLIGVLLTHIQPWVAAVGTLALAARALLFRGIQTHLPNRFWTNVLALICIAALALTGIELGLLNAMLNLLVLACALKLLLLSTHRDFYHLTVSLLFLIGCGYIFKQDMLFAGIYSVFVLLVLFSLVNLHAPNLVQKQGFSTVVSLATLSIPIALILFITLPRLPALWKVPISSSAQTGLSDSLTPGDLSSLTQSDERVFRALFSGAVPPPEARYWRAIVLEDFDGKTWQRANFRKRVERQRLVSPFQFSPAVEGPYYTYDVLAEPSHQHWLYSLDVPQVIAPSSSAGNAKQVWVSHAYQLLKQQPLVSDFLYTLRAYYAAPLNSAPRNIDFRLNTQLPEQGNPRTRDWVASINAQFANKHARFEAILAHFTQSPFRYTLRPPLMPTNPVDAFLFDEQAGFCSHYASAAAYAFRLADIPARVVTGYQGGELRNESQLSVYQYDAHAWVEVWLDDRGWQRVDPTAIVAPDRITRGIIEALSEEGSFLSEQPFSLRRYQHNDLLNYIRHVFDDIDLLWSKWVLGFNDERQRSLLERLLGSLSAQKIALFTFGAFTLIAAILGWYFLPRHKRKNDDDIQRTYMTALALMENKFMPKAPHVTANKYLAMLRDTCPKDTYETFASITQIWHRQKYSGHPQPHTTAKHDIQRQLKALRQQVKK</sequence>
<keyword evidence="1" id="KW-1133">Transmembrane helix</keyword>
<dbReference type="Gene3D" id="3.10.620.30">
    <property type="match status" value="1"/>
</dbReference>
<dbReference type="SMART" id="SM00460">
    <property type="entry name" value="TGc"/>
    <property type="match status" value="1"/>
</dbReference>
<gene>
    <name evidence="3" type="ORF">OE749_18310</name>
</gene>
<dbReference type="InterPro" id="IPR021878">
    <property type="entry name" value="TgpA_N"/>
</dbReference>
<dbReference type="Pfam" id="PF01841">
    <property type="entry name" value="Transglut_core"/>
    <property type="match status" value="1"/>
</dbReference>
<feature type="domain" description="Transglutaminase-like" evidence="2">
    <location>
        <begin position="412"/>
        <end position="482"/>
    </location>
</feature>
<proteinExistence type="predicted"/>
<feature type="transmembrane region" description="Helical" evidence="1">
    <location>
        <begin position="59"/>
        <end position="75"/>
    </location>
</feature>
<protein>
    <submittedName>
        <fullName evidence="3">DUF3488 and transglutaminase-like domain-containing protein</fullName>
    </submittedName>
</protein>